<dbReference type="Proteomes" id="UP000027616">
    <property type="component" value="Chromosome I"/>
</dbReference>
<dbReference type="Pfam" id="PF21983">
    <property type="entry name" value="NikA-like"/>
    <property type="match status" value="1"/>
</dbReference>
<dbReference type="eggNOG" id="ENOG5032ZV1">
    <property type="taxonomic scope" value="Bacteria"/>
</dbReference>
<dbReference type="InterPro" id="IPR053842">
    <property type="entry name" value="NikA-like"/>
</dbReference>
<dbReference type="AlphaFoldDB" id="A0A060RAH8"/>
<accession>A0A060RAH8</accession>
<keyword evidence="2" id="KW-1185">Reference proteome</keyword>
<dbReference type="HOGENOM" id="CLU_096411_3_2_10"/>
<dbReference type="OrthoDB" id="3268254at2"/>
<evidence type="ECO:0000313" key="2">
    <source>
        <dbReference type="Proteomes" id="UP000027616"/>
    </source>
</evidence>
<protein>
    <submittedName>
        <fullName evidence="1">Mobilization protein BmgB</fullName>
    </submittedName>
</protein>
<dbReference type="EMBL" id="HG934468">
    <property type="protein sequence ID" value="CDN32602.1"/>
    <property type="molecule type" value="Genomic_DNA"/>
</dbReference>
<gene>
    <name evidence="1" type="ORF">BN938_2532</name>
</gene>
<dbReference type="STRING" id="1433126.BN938_2532"/>
<name>A0A060RAH8_9BACT</name>
<dbReference type="KEGG" id="rbc:BN938_2532"/>
<evidence type="ECO:0000313" key="1">
    <source>
        <dbReference type="EMBL" id="CDN32602.1"/>
    </source>
</evidence>
<sequence length="120" mass="13464">MKTIKNRNENGRPKKEAIDRWQYRASIKLGLIEYKALLRNASTAGLTISEYIRSALRNSTVKERLTTTHLQLITKLTGMANNLNQIAKRANQAGYFAAKTESETLAKEIDNVIKSIENGA</sequence>
<proteinExistence type="predicted"/>
<reference evidence="1 2" key="1">
    <citation type="journal article" date="2015" name="Genome Announc.">
        <title>Complete Genome Sequence of the Novel Leech Symbiont Mucinivorans hirudinis M3T.</title>
        <authorList>
            <person name="Nelson M.C."/>
            <person name="Bomar L."/>
            <person name="Graf J."/>
        </authorList>
    </citation>
    <scope>NUCLEOTIDE SEQUENCE [LARGE SCALE GENOMIC DNA]</scope>
    <source>
        <strain evidence="2">M3</strain>
    </source>
</reference>
<organism evidence="1 2">
    <name type="scientific">Mucinivorans hirudinis</name>
    <dbReference type="NCBI Taxonomy" id="1433126"/>
    <lineage>
        <taxon>Bacteria</taxon>
        <taxon>Pseudomonadati</taxon>
        <taxon>Bacteroidota</taxon>
        <taxon>Bacteroidia</taxon>
        <taxon>Bacteroidales</taxon>
        <taxon>Rikenellaceae</taxon>
        <taxon>Mucinivorans</taxon>
    </lineage>
</organism>